<organism evidence="2 3">
    <name type="scientific">Dreissena polymorpha</name>
    <name type="common">Zebra mussel</name>
    <name type="synonym">Mytilus polymorpha</name>
    <dbReference type="NCBI Taxonomy" id="45954"/>
    <lineage>
        <taxon>Eukaryota</taxon>
        <taxon>Metazoa</taxon>
        <taxon>Spiralia</taxon>
        <taxon>Lophotrochozoa</taxon>
        <taxon>Mollusca</taxon>
        <taxon>Bivalvia</taxon>
        <taxon>Autobranchia</taxon>
        <taxon>Heteroconchia</taxon>
        <taxon>Euheterodonta</taxon>
        <taxon>Imparidentia</taxon>
        <taxon>Neoheterodontei</taxon>
        <taxon>Myida</taxon>
        <taxon>Dreissenoidea</taxon>
        <taxon>Dreissenidae</taxon>
        <taxon>Dreissena</taxon>
    </lineage>
</organism>
<evidence type="ECO:0000313" key="3">
    <source>
        <dbReference type="Proteomes" id="UP000828390"/>
    </source>
</evidence>
<evidence type="ECO:0000256" key="1">
    <source>
        <dbReference type="SAM" id="MobiDB-lite"/>
    </source>
</evidence>
<gene>
    <name evidence="2" type="ORF">DPMN_053008</name>
</gene>
<feature type="region of interest" description="Disordered" evidence="1">
    <location>
        <begin position="19"/>
        <end position="50"/>
    </location>
</feature>
<reference evidence="2" key="1">
    <citation type="journal article" date="2019" name="bioRxiv">
        <title>The Genome of the Zebra Mussel, Dreissena polymorpha: A Resource for Invasive Species Research.</title>
        <authorList>
            <person name="McCartney M.A."/>
            <person name="Auch B."/>
            <person name="Kono T."/>
            <person name="Mallez S."/>
            <person name="Zhang Y."/>
            <person name="Obille A."/>
            <person name="Becker A."/>
            <person name="Abrahante J.E."/>
            <person name="Garbe J."/>
            <person name="Badalamenti J.P."/>
            <person name="Herman A."/>
            <person name="Mangelson H."/>
            <person name="Liachko I."/>
            <person name="Sullivan S."/>
            <person name="Sone E.D."/>
            <person name="Koren S."/>
            <person name="Silverstein K.A.T."/>
            <person name="Beckman K.B."/>
            <person name="Gohl D.M."/>
        </authorList>
    </citation>
    <scope>NUCLEOTIDE SEQUENCE</scope>
    <source>
        <strain evidence="2">Duluth1</strain>
        <tissue evidence="2">Whole animal</tissue>
    </source>
</reference>
<proteinExistence type="predicted"/>
<feature type="compositionally biased region" description="Polar residues" evidence="1">
    <location>
        <begin position="33"/>
        <end position="50"/>
    </location>
</feature>
<protein>
    <submittedName>
        <fullName evidence="2">Uncharacterized protein</fullName>
    </submittedName>
</protein>
<dbReference type="EMBL" id="JAIWYP010000012">
    <property type="protein sequence ID" value="KAH3727082.1"/>
    <property type="molecule type" value="Genomic_DNA"/>
</dbReference>
<evidence type="ECO:0000313" key="2">
    <source>
        <dbReference type="EMBL" id="KAH3727082.1"/>
    </source>
</evidence>
<dbReference type="AlphaFoldDB" id="A0A9D4CLC3"/>
<sequence>MILSETSQECTYGYVEIKKNTGEHAPGPPSMSFGYTENQSSYAPVNNCHS</sequence>
<accession>A0A9D4CLC3</accession>
<dbReference type="Proteomes" id="UP000828390">
    <property type="component" value="Unassembled WGS sequence"/>
</dbReference>
<keyword evidence="3" id="KW-1185">Reference proteome</keyword>
<comment type="caution">
    <text evidence="2">The sequence shown here is derived from an EMBL/GenBank/DDBJ whole genome shotgun (WGS) entry which is preliminary data.</text>
</comment>
<reference evidence="2" key="2">
    <citation type="submission" date="2020-11" db="EMBL/GenBank/DDBJ databases">
        <authorList>
            <person name="McCartney M.A."/>
            <person name="Auch B."/>
            <person name="Kono T."/>
            <person name="Mallez S."/>
            <person name="Becker A."/>
            <person name="Gohl D.M."/>
            <person name="Silverstein K.A.T."/>
            <person name="Koren S."/>
            <person name="Bechman K.B."/>
            <person name="Herman A."/>
            <person name="Abrahante J.E."/>
            <person name="Garbe J."/>
        </authorList>
    </citation>
    <scope>NUCLEOTIDE SEQUENCE</scope>
    <source>
        <strain evidence="2">Duluth1</strain>
        <tissue evidence="2">Whole animal</tissue>
    </source>
</reference>
<name>A0A9D4CLC3_DREPO</name>